<gene>
    <name evidence="1" type="ORF">H839_09728</name>
</gene>
<organism evidence="1 2">
    <name type="scientific">Parageobacillus genomosp. 1</name>
    <dbReference type="NCBI Taxonomy" id="1295642"/>
    <lineage>
        <taxon>Bacteria</taxon>
        <taxon>Bacillati</taxon>
        <taxon>Bacillota</taxon>
        <taxon>Bacilli</taxon>
        <taxon>Bacillales</taxon>
        <taxon>Anoxybacillaceae</taxon>
        <taxon>Parageobacillus</taxon>
    </lineage>
</organism>
<name>A0ABC9VEU4_9BACL</name>
<dbReference type="EMBL" id="AOTZ01000005">
    <property type="protein sequence ID" value="EZP76866.1"/>
    <property type="molecule type" value="Genomic_DNA"/>
</dbReference>
<dbReference type="AlphaFoldDB" id="A0ABC9VEU4"/>
<dbReference type="Proteomes" id="UP000023566">
    <property type="component" value="Chromosome"/>
</dbReference>
<keyword evidence="2" id="KW-1185">Reference proteome</keyword>
<protein>
    <submittedName>
        <fullName evidence="1">Uncharacterized protein</fullName>
    </submittedName>
</protein>
<dbReference type="RefSeq" id="WP_043904948.1">
    <property type="nucleotide sequence ID" value="NZ_CM002692.1"/>
</dbReference>
<accession>A0ABC9VEU4</accession>
<evidence type="ECO:0000313" key="2">
    <source>
        <dbReference type="Proteomes" id="UP000023566"/>
    </source>
</evidence>
<proteinExistence type="predicted"/>
<comment type="caution">
    <text evidence="1">The sequence shown here is derived from an EMBL/GenBank/DDBJ whole genome shotgun (WGS) entry which is preliminary data.</text>
</comment>
<evidence type="ECO:0000313" key="1">
    <source>
        <dbReference type="EMBL" id="EZP76866.1"/>
    </source>
</evidence>
<sequence length="68" mass="8006">MAKTKTKKYTNKHSDKPFTIDDARNFVLKVKKLEGCTESTLRNKKRVHSHLFRHMASGLFLPQCRFKI</sequence>
<reference evidence="1 2" key="1">
    <citation type="journal article" date="2014" name="Appl. Microbiol. Biotechnol.">
        <title>Transformable facultative thermophile Geobacillus stearothermophilus NUB3621 as a host strain for metabolic engineering.</title>
        <authorList>
            <person name="Blanchard K."/>
            <person name="Robic S."/>
            <person name="Matsumura I."/>
        </authorList>
    </citation>
    <scope>NUCLEOTIDE SEQUENCE [LARGE SCALE GENOMIC DNA]</scope>
    <source>
        <strain evidence="1 2">NUB3621</strain>
    </source>
</reference>